<keyword evidence="4" id="KW-1185">Reference proteome</keyword>
<feature type="compositionally biased region" description="Low complexity" evidence="1">
    <location>
        <begin position="403"/>
        <end position="412"/>
    </location>
</feature>
<protein>
    <submittedName>
        <fullName evidence="2 3">Uncharacterized protein</fullName>
    </submittedName>
</protein>
<organism>
    <name type="scientific">Pediculus humanus subsp. corporis</name>
    <name type="common">Body louse</name>
    <dbReference type="NCBI Taxonomy" id="121224"/>
    <lineage>
        <taxon>Eukaryota</taxon>
        <taxon>Metazoa</taxon>
        <taxon>Ecdysozoa</taxon>
        <taxon>Arthropoda</taxon>
        <taxon>Hexapoda</taxon>
        <taxon>Insecta</taxon>
        <taxon>Pterygota</taxon>
        <taxon>Neoptera</taxon>
        <taxon>Paraneoptera</taxon>
        <taxon>Psocodea</taxon>
        <taxon>Troctomorpha</taxon>
        <taxon>Phthiraptera</taxon>
        <taxon>Anoplura</taxon>
        <taxon>Pediculidae</taxon>
        <taxon>Pediculus</taxon>
    </lineage>
</organism>
<evidence type="ECO:0000313" key="3">
    <source>
        <dbReference type="EnsemblMetazoa" id="PHUM588480-PA"/>
    </source>
</evidence>
<dbReference type="AlphaFoldDB" id="E0W2A5"/>
<feature type="region of interest" description="Disordered" evidence="1">
    <location>
        <begin position="609"/>
        <end position="631"/>
    </location>
</feature>
<proteinExistence type="predicted"/>
<dbReference type="eggNOG" id="KOG2824">
    <property type="taxonomic scope" value="Eukaryota"/>
</dbReference>
<dbReference type="EMBL" id="DS235875">
    <property type="protein sequence ID" value="EEB19761.1"/>
    <property type="molecule type" value="Genomic_DNA"/>
</dbReference>
<name>E0W2A5_PEDHC</name>
<dbReference type="CTD" id="8232672"/>
<dbReference type="EMBL" id="AAZO01007173">
    <property type="status" value="NOT_ANNOTATED_CDS"/>
    <property type="molecule type" value="Genomic_DNA"/>
</dbReference>
<dbReference type="Proteomes" id="UP000009046">
    <property type="component" value="Unassembled WGS sequence"/>
</dbReference>
<reference evidence="3" key="3">
    <citation type="submission" date="2021-02" db="UniProtKB">
        <authorList>
            <consortium name="EnsemblMetazoa"/>
        </authorList>
    </citation>
    <scope>IDENTIFICATION</scope>
    <source>
        <strain evidence="3">USDA</strain>
    </source>
</reference>
<feature type="region of interest" description="Disordered" evidence="1">
    <location>
        <begin position="397"/>
        <end position="476"/>
    </location>
</feature>
<feature type="compositionally biased region" description="Polar residues" evidence="1">
    <location>
        <begin position="609"/>
        <end position="623"/>
    </location>
</feature>
<dbReference type="GeneID" id="8232672"/>
<feature type="compositionally biased region" description="Polar residues" evidence="1">
    <location>
        <begin position="437"/>
        <end position="453"/>
    </location>
</feature>
<dbReference type="EnsemblMetazoa" id="PHUM588480-RA">
    <property type="protein sequence ID" value="PHUM588480-PA"/>
    <property type="gene ID" value="PHUM588480"/>
</dbReference>
<dbReference type="VEuPathDB" id="VectorBase:PHUM588480"/>
<dbReference type="STRING" id="121224.E0W2A5"/>
<reference evidence="2" key="2">
    <citation type="submission" date="2007-04" db="EMBL/GenBank/DDBJ databases">
        <title>The genome of the human body louse.</title>
        <authorList>
            <consortium name="The Human Body Louse Genome Consortium"/>
            <person name="Kirkness E."/>
            <person name="Walenz B."/>
            <person name="Hass B."/>
            <person name="Bruggner R."/>
            <person name="Strausberg R."/>
        </authorList>
    </citation>
    <scope>NUCLEOTIDE SEQUENCE</scope>
    <source>
        <strain evidence="2">USDA</strain>
    </source>
</reference>
<dbReference type="RefSeq" id="XP_002432499.1">
    <property type="nucleotide sequence ID" value="XM_002432454.1"/>
</dbReference>
<accession>E0W2A5</accession>
<feature type="compositionally biased region" description="Basic and acidic residues" evidence="1">
    <location>
        <begin position="454"/>
        <end position="468"/>
    </location>
</feature>
<gene>
    <name evidence="3" type="primary">8232672</name>
    <name evidence="2" type="ORF">Phum_PHUM588480</name>
</gene>
<evidence type="ECO:0000256" key="1">
    <source>
        <dbReference type="SAM" id="MobiDB-lite"/>
    </source>
</evidence>
<dbReference type="KEGG" id="phu:Phum_PHUM588480"/>
<evidence type="ECO:0000313" key="2">
    <source>
        <dbReference type="EMBL" id="EEB19761.1"/>
    </source>
</evidence>
<sequence length="732" mass="82627">MSVENAKESNMNNSKNFCDNLISTEKNGEIGDSLTIKTNFAEINTEKRDSIPIVGESFIWKPTTNKMNIEKTTCWAQTKKENNLMNENQEIPNSNEYANISTQIDNLPVNFSTKSIQRKKKVPKIEVRQEDFKTVVKISVKETPTPEEEEEEEEKREKDIFNRLKPDNFYENASGDNENFLDKPHGVSSIAFQNTNNDKEVYENVGSLREQQFENTSNDTRNDECLYENLLISRNVRTNSNDADSNYCNVGPYHSVEESKVHANPSNFTKINTNPEKKNLDKCEEFYENIDGGNILVKVNDDKSLLKNVENKSENFKPVKHECEKISELETEKKTSFTEIVLPKTKTNFKNIKNDSLSGDSFDSGTSSDVDGLPTFVQTKNGNVIVTIKNFQGEEFKKEDYGQQQQQQQQQQHVRAESLTSSGVGADSGESDDEKSNISCDSLNSNELYPQSNSEDHGYHTPNSDDKAGSPVNGGSVYENVIKTSKLNGGDSTGGFVQKPNPIEKMENLRNLKRFSEGLSDCFCEDYENVRVFHTTDAVGENKQNDFSPIREDNKDSNVDNIQKSLPKNLIRDICSRNGKSSIADQMKKKIKDENKTFVAQTILNIVGSNKSSPPDAETNGNDIGSKDSKQGFVVEERTYEDRKTDVHCLKGNRRIPAVDEFDTDQFYKFHVKENSRDESNGEDETFAGIKDYFSKEKSTAITSAKGTIRGVKNRVKAGIATFLKMQETKPL</sequence>
<dbReference type="OrthoDB" id="423313at2759"/>
<dbReference type="InParanoid" id="E0W2A5"/>
<reference evidence="2" key="1">
    <citation type="submission" date="2007-04" db="EMBL/GenBank/DDBJ databases">
        <title>Annotation of Pediculus humanus corporis strain USDA.</title>
        <authorList>
            <person name="Kirkness E."/>
            <person name="Hannick L."/>
            <person name="Hass B."/>
            <person name="Bruggner R."/>
            <person name="Lawson D."/>
            <person name="Bidwell S."/>
            <person name="Joardar V."/>
            <person name="Caler E."/>
            <person name="Walenz B."/>
            <person name="Inman J."/>
            <person name="Schobel S."/>
            <person name="Galinsky K."/>
            <person name="Amedeo P."/>
            <person name="Strausberg R."/>
        </authorList>
    </citation>
    <scope>NUCLEOTIDE SEQUENCE</scope>
    <source>
        <strain evidence="2">USDA</strain>
    </source>
</reference>
<dbReference type="HOGENOM" id="CLU_378713_0_0_1"/>
<evidence type="ECO:0000313" key="4">
    <source>
        <dbReference type="Proteomes" id="UP000009046"/>
    </source>
</evidence>